<dbReference type="EMBL" id="JAMWBK010000006">
    <property type="protein sequence ID" value="KAJ8903987.1"/>
    <property type="molecule type" value="Genomic_DNA"/>
</dbReference>
<dbReference type="Gene3D" id="1.25.10.10">
    <property type="entry name" value="Leucine-rich Repeat Variant"/>
    <property type="match status" value="1"/>
</dbReference>
<dbReference type="InterPro" id="IPR016024">
    <property type="entry name" value="ARM-type_fold"/>
</dbReference>
<comment type="caution">
    <text evidence="2">The sequence shown here is derived from an EMBL/GenBank/DDBJ whole genome shotgun (WGS) entry which is preliminary data.</text>
</comment>
<proteinExistence type="predicted"/>
<organism evidence="2 3">
    <name type="scientific">Rhodosorus marinus</name>
    <dbReference type="NCBI Taxonomy" id="101924"/>
    <lineage>
        <taxon>Eukaryota</taxon>
        <taxon>Rhodophyta</taxon>
        <taxon>Stylonematophyceae</taxon>
        <taxon>Stylonematales</taxon>
        <taxon>Stylonemataceae</taxon>
        <taxon>Rhodosorus</taxon>
    </lineage>
</organism>
<dbReference type="SUPFAM" id="SSF48371">
    <property type="entry name" value="ARM repeat"/>
    <property type="match status" value="1"/>
</dbReference>
<protein>
    <recommendedName>
        <fullName evidence="1">Protein HGH1 C-terminal domain-containing protein</fullName>
    </recommendedName>
</protein>
<evidence type="ECO:0000313" key="3">
    <source>
        <dbReference type="Proteomes" id="UP001157974"/>
    </source>
</evidence>
<dbReference type="InterPro" id="IPR011989">
    <property type="entry name" value="ARM-like"/>
</dbReference>
<keyword evidence="3" id="KW-1185">Reference proteome</keyword>
<reference evidence="2 3" key="1">
    <citation type="journal article" date="2023" name="Nat. Commun.">
        <title>Origin of minicircular mitochondrial genomes in red algae.</title>
        <authorList>
            <person name="Lee Y."/>
            <person name="Cho C.H."/>
            <person name="Lee Y.M."/>
            <person name="Park S.I."/>
            <person name="Yang J.H."/>
            <person name="West J.A."/>
            <person name="Bhattacharya D."/>
            <person name="Yoon H.S."/>
        </authorList>
    </citation>
    <scope>NUCLEOTIDE SEQUENCE [LARGE SCALE GENOMIC DNA]</scope>
    <source>
        <strain evidence="2 3">CCMP1338</strain>
        <tissue evidence="2">Whole cell</tissue>
    </source>
</reference>
<name>A0AAV8US84_9RHOD</name>
<evidence type="ECO:0000313" key="2">
    <source>
        <dbReference type="EMBL" id="KAJ8903987.1"/>
    </source>
</evidence>
<feature type="domain" description="Protein HGH1 C-terminal" evidence="1">
    <location>
        <begin position="288"/>
        <end position="332"/>
    </location>
</feature>
<dbReference type="PANTHER" id="PTHR13387">
    <property type="entry name" value="PROTEIN HGH1 HOMOLOG"/>
    <property type="match status" value="1"/>
</dbReference>
<dbReference type="PANTHER" id="PTHR13387:SF9">
    <property type="entry name" value="PROTEIN HGH1 HOMOLOG"/>
    <property type="match status" value="1"/>
</dbReference>
<dbReference type="AlphaFoldDB" id="A0AAV8US84"/>
<dbReference type="Proteomes" id="UP001157974">
    <property type="component" value="Unassembled WGS sequence"/>
</dbReference>
<dbReference type="InterPro" id="IPR039717">
    <property type="entry name" value="Hgh1"/>
</dbReference>
<sequence length="342" mass="36295">MDVTARDLASILKTGKQDVKAAAAVLIAAQAAEMSSSDQLYVGGDSSAAKELVTALLLNSGDTTRAVSRSCLTALINLSADERAARMIAAGGACRGCIQSILDPAEEARALDSLNSGLLANLTRTDFGCRAALALDGDENGKLLASLKVQALVRHLSMSQTDEGQAQMLEGSAMSVGNLSQLSAGRDVLMAEKGASLRLVLGWLGSPARSWRLGAALCLRNCLVDDSILAILLSEYDPVILLTKPFVDGSHLPSDEDLEDAPLGTKALSSSAAAMEPEVEVRRAIAEALLLLCKTRSGRDAIRQAKVYPFIRNHHLEEPDESIMETLEEVVQRTELVVDDQQ</sequence>
<dbReference type="Pfam" id="PF04064">
    <property type="entry name" value="DUF384"/>
    <property type="match status" value="1"/>
</dbReference>
<gene>
    <name evidence="2" type="ORF">NDN08_000517</name>
</gene>
<evidence type="ECO:0000259" key="1">
    <source>
        <dbReference type="Pfam" id="PF04064"/>
    </source>
</evidence>
<dbReference type="InterPro" id="IPR007206">
    <property type="entry name" value="Protein_HGH1_C"/>
</dbReference>
<accession>A0AAV8US84</accession>